<name>A0AAN9JMB3_CLITE</name>
<dbReference type="EMBL" id="JAYKXN010000003">
    <property type="protein sequence ID" value="KAK7300388.1"/>
    <property type="molecule type" value="Genomic_DNA"/>
</dbReference>
<sequence length="78" mass="8783">MRIITSSFIKLEDRKKGSVDAFPLPVAHYDCQYGPKPHNNSLYNTNTCDHKTAHLALQATHHIKVDLLQTNILSNSLP</sequence>
<proteinExistence type="predicted"/>
<evidence type="ECO:0000313" key="1">
    <source>
        <dbReference type="EMBL" id="KAK7300388.1"/>
    </source>
</evidence>
<keyword evidence="2" id="KW-1185">Reference proteome</keyword>
<reference evidence="1 2" key="1">
    <citation type="submission" date="2024-01" db="EMBL/GenBank/DDBJ databases">
        <title>The genomes of 5 underutilized Papilionoideae crops provide insights into root nodulation and disease resistance.</title>
        <authorList>
            <person name="Yuan L."/>
        </authorList>
    </citation>
    <scope>NUCLEOTIDE SEQUENCE [LARGE SCALE GENOMIC DNA]</scope>
    <source>
        <strain evidence="1">LY-2023</strain>
        <tissue evidence="1">Leaf</tissue>
    </source>
</reference>
<accession>A0AAN9JMB3</accession>
<organism evidence="1 2">
    <name type="scientific">Clitoria ternatea</name>
    <name type="common">Butterfly pea</name>
    <dbReference type="NCBI Taxonomy" id="43366"/>
    <lineage>
        <taxon>Eukaryota</taxon>
        <taxon>Viridiplantae</taxon>
        <taxon>Streptophyta</taxon>
        <taxon>Embryophyta</taxon>
        <taxon>Tracheophyta</taxon>
        <taxon>Spermatophyta</taxon>
        <taxon>Magnoliopsida</taxon>
        <taxon>eudicotyledons</taxon>
        <taxon>Gunneridae</taxon>
        <taxon>Pentapetalae</taxon>
        <taxon>rosids</taxon>
        <taxon>fabids</taxon>
        <taxon>Fabales</taxon>
        <taxon>Fabaceae</taxon>
        <taxon>Papilionoideae</taxon>
        <taxon>50 kb inversion clade</taxon>
        <taxon>NPAAA clade</taxon>
        <taxon>indigoferoid/millettioid clade</taxon>
        <taxon>Phaseoleae</taxon>
        <taxon>Clitoria</taxon>
    </lineage>
</organism>
<comment type="caution">
    <text evidence="1">The sequence shown here is derived from an EMBL/GenBank/DDBJ whole genome shotgun (WGS) entry which is preliminary data.</text>
</comment>
<protein>
    <submittedName>
        <fullName evidence="1">Uncharacterized protein</fullName>
    </submittedName>
</protein>
<gene>
    <name evidence="1" type="ORF">RJT34_11232</name>
</gene>
<dbReference type="Proteomes" id="UP001359559">
    <property type="component" value="Unassembled WGS sequence"/>
</dbReference>
<dbReference type="AlphaFoldDB" id="A0AAN9JMB3"/>
<evidence type="ECO:0000313" key="2">
    <source>
        <dbReference type="Proteomes" id="UP001359559"/>
    </source>
</evidence>